<keyword evidence="3" id="KW-0808">Transferase</keyword>
<keyword evidence="2" id="KW-0489">Methyltransferase</keyword>
<comment type="similarity">
    <text evidence="1">Belongs to the methyltransferase superfamily.</text>
</comment>
<name>A0ABR2K7A0_9EUKA</name>
<dbReference type="InterPro" id="IPR051419">
    <property type="entry name" value="Lys/N-term_MeTrsfase_sf"/>
</dbReference>
<dbReference type="Proteomes" id="UP001470230">
    <property type="component" value="Unassembled WGS sequence"/>
</dbReference>
<evidence type="ECO:0000256" key="2">
    <source>
        <dbReference type="ARBA" id="ARBA00022603"/>
    </source>
</evidence>
<feature type="domain" description="Methyltransferase type 11" evidence="4">
    <location>
        <begin position="54"/>
        <end position="155"/>
    </location>
</feature>
<keyword evidence="6" id="KW-1185">Reference proteome</keyword>
<dbReference type="InterPro" id="IPR013216">
    <property type="entry name" value="Methyltransf_11"/>
</dbReference>
<evidence type="ECO:0000313" key="5">
    <source>
        <dbReference type="EMBL" id="KAK8886929.1"/>
    </source>
</evidence>
<evidence type="ECO:0000313" key="6">
    <source>
        <dbReference type="Proteomes" id="UP001470230"/>
    </source>
</evidence>
<dbReference type="PANTHER" id="PTHR12176">
    <property type="entry name" value="SAM-DEPENDENT METHYLTRANSFERASE SUPERFAMILY PROTEIN"/>
    <property type="match status" value="1"/>
</dbReference>
<evidence type="ECO:0000256" key="3">
    <source>
        <dbReference type="ARBA" id="ARBA00022679"/>
    </source>
</evidence>
<organism evidence="5 6">
    <name type="scientific">Tritrichomonas musculus</name>
    <dbReference type="NCBI Taxonomy" id="1915356"/>
    <lineage>
        <taxon>Eukaryota</taxon>
        <taxon>Metamonada</taxon>
        <taxon>Parabasalia</taxon>
        <taxon>Tritrichomonadida</taxon>
        <taxon>Tritrichomonadidae</taxon>
        <taxon>Tritrichomonas</taxon>
    </lineage>
</organism>
<proteinExistence type="inferred from homology"/>
<sequence length="204" mass="23896">MSNGPFTTPDYENPEYWDNRYSQSTEMYDWYHDWNQLYPYIKKVHTFSGEERVLNLGCGNSVCSYQMVESVFKSVVNIDISVVCIYQMQQKYADDPRLTWETMDCQHLDFDDNSFDVVFDKGTLDALICSNESIDIVITTFAEVERVLSPGGLFIEVSYAPPDHREKFFKDIGKNWIRHPPIPVPHPTEEGIFHHIYLFELPKE</sequence>
<dbReference type="Pfam" id="PF08241">
    <property type="entry name" value="Methyltransf_11"/>
    <property type="match status" value="1"/>
</dbReference>
<accession>A0ABR2K7A0</accession>
<dbReference type="SUPFAM" id="SSF53335">
    <property type="entry name" value="S-adenosyl-L-methionine-dependent methyltransferases"/>
    <property type="match status" value="1"/>
</dbReference>
<dbReference type="CDD" id="cd02440">
    <property type="entry name" value="AdoMet_MTases"/>
    <property type="match status" value="1"/>
</dbReference>
<protein>
    <recommendedName>
        <fullName evidence="4">Methyltransferase type 11 domain-containing protein</fullName>
    </recommendedName>
</protein>
<dbReference type="PANTHER" id="PTHR12176:SF79">
    <property type="entry name" value="METHYLTRANSFERASE TYPE 11 DOMAIN-CONTAINING PROTEIN"/>
    <property type="match status" value="1"/>
</dbReference>
<dbReference type="InterPro" id="IPR029063">
    <property type="entry name" value="SAM-dependent_MTases_sf"/>
</dbReference>
<reference evidence="5 6" key="1">
    <citation type="submission" date="2024-04" db="EMBL/GenBank/DDBJ databases">
        <title>Tritrichomonas musculus Genome.</title>
        <authorList>
            <person name="Alves-Ferreira E."/>
            <person name="Grigg M."/>
            <person name="Lorenzi H."/>
            <person name="Galac M."/>
        </authorList>
    </citation>
    <scope>NUCLEOTIDE SEQUENCE [LARGE SCALE GENOMIC DNA]</scope>
    <source>
        <strain evidence="5 6">EAF2021</strain>
    </source>
</reference>
<gene>
    <name evidence="5" type="ORF">M9Y10_037963</name>
</gene>
<dbReference type="Gene3D" id="3.40.50.150">
    <property type="entry name" value="Vaccinia Virus protein VP39"/>
    <property type="match status" value="1"/>
</dbReference>
<comment type="caution">
    <text evidence="5">The sequence shown here is derived from an EMBL/GenBank/DDBJ whole genome shotgun (WGS) entry which is preliminary data.</text>
</comment>
<evidence type="ECO:0000259" key="4">
    <source>
        <dbReference type="Pfam" id="PF08241"/>
    </source>
</evidence>
<evidence type="ECO:0000256" key="1">
    <source>
        <dbReference type="ARBA" id="ARBA00008361"/>
    </source>
</evidence>
<dbReference type="EMBL" id="JAPFFF010000006">
    <property type="protein sequence ID" value="KAK8886929.1"/>
    <property type="molecule type" value="Genomic_DNA"/>
</dbReference>